<keyword evidence="2" id="KW-0732">Signal</keyword>
<evidence type="ECO:0000256" key="2">
    <source>
        <dbReference type="ARBA" id="ARBA00022729"/>
    </source>
</evidence>
<keyword evidence="8" id="KW-1133">Transmembrane helix</keyword>
<dbReference type="GO" id="GO:0016787">
    <property type="term" value="F:hydrolase activity"/>
    <property type="evidence" value="ECO:0007669"/>
    <property type="project" value="UniProtKB-KW"/>
</dbReference>
<comment type="caution">
    <text evidence="9">The sequence shown here is derived from an EMBL/GenBank/DDBJ whole genome shotgun (WGS) entry which is preliminary data.</text>
</comment>
<keyword evidence="8" id="KW-0472">Membrane</keyword>
<evidence type="ECO:0000256" key="5">
    <source>
        <dbReference type="ARBA" id="ARBA00023098"/>
    </source>
</evidence>
<evidence type="ECO:0000256" key="3">
    <source>
        <dbReference type="ARBA" id="ARBA00022801"/>
    </source>
</evidence>
<name>A0ABD0YYJ3_9HEMI</name>
<feature type="transmembrane region" description="Helical" evidence="8">
    <location>
        <begin position="12"/>
        <end position="33"/>
    </location>
</feature>
<keyword evidence="6" id="KW-0325">Glycoprotein</keyword>
<dbReference type="Gene3D" id="3.60.60.30">
    <property type="match status" value="1"/>
</dbReference>
<dbReference type="GO" id="GO:0016042">
    <property type="term" value="P:lipid catabolic process"/>
    <property type="evidence" value="ECO:0007669"/>
    <property type="project" value="UniProtKB-KW"/>
</dbReference>
<dbReference type="Proteomes" id="UP001558652">
    <property type="component" value="Unassembled WGS sequence"/>
</dbReference>
<comment type="function">
    <text evidence="7">Putative phospholipase.</text>
</comment>
<dbReference type="PANTHER" id="PTHR12370:SF3">
    <property type="entry name" value="PHOSPHOLIPASE B-LIKE 2-RELATED"/>
    <property type="match status" value="1"/>
</dbReference>
<evidence type="ECO:0000256" key="6">
    <source>
        <dbReference type="ARBA" id="ARBA00023180"/>
    </source>
</evidence>
<protein>
    <recommendedName>
        <fullName evidence="7">Phospholipase B-like</fullName>
        <ecNumber evidence="7">3.1.1.-</ecNumber>
    </recommendedName>
</protein>
<keyword evidence="5 7" id="KW-0443">Lipid metabolism</keyword>
<comment type="similarity">
    <text evidence="1 7">Belongs to the phospholipase B-like family.</text>
</comment>
<evidence type="ECO:0000313" key="9">
    <source>
        <dbReference type="EMBL" id="KAL1140269.1"/>
    </source>
</evidence>
<keyword evidence="4 7" id="KW-0442">Lipid degradation</keyword>
<dbReference type="EC" id="3.1.1.-" evidence="7"/>
<organism evidence="9 10">
    <name type="scientific">Ranatra chinensis</name>
    <dbReference type="NCBI Taxonomy" id="642074"/>
    <lineage>
        <taxon>Eukaryota</taxon>
        <taxon>Metazoa</taxon>
        <taxon>Ecdysozoa</taxon>
        <taxon>Arthropoda</taxon>
        <taxon>Hexapoda</taxon>
        <taxon>Insecta</taxon>
        <taxon>Pterygota</taxon>
        <taxon>Neoptera</taxon>
        <taxon>Paraneoptera</taxon>
        <taxon>Hemiptera</taxon>
        <taxon>Heteroptera</taxon>
        <taxon>Panheteroptera</taxon>
        <taxon>Nepomorpha</taxon>
        <taxon>Nepidae</taxon>
        <taxon>Ranatrinae</taxon>
        <taxon>Ranatra</taxon>
    </lineage>
</organism>
<dbReference type="AlphaFoldDB" id="A0ABD0YYJ3"/>
<keyword evidence="3 7" id="KW-0378">Hydrolase</keyword>
<dbReference type="PANTHER" id="PTHR12370">
    <property type="entry name" value="PHOSPHOLIPASE B-RELATED"/>
    <property type="match status" value="1"/>
</dbReference>
<sequence length="632" mass="72248">MLKVVGASWEKTRLTTIMLGTVSAIAIFAIFFFEVPVGYEDGNYAATVFWNKQHHFRIEFWGQGNDPDEIKKGVARAYYKPSMKTTGWASLEIETQDKYPDWVQAHSAGLLEGSLCWQVIYWHWQNTIGYICQEKKSYCDQIRQFIRENTQYIKKYASEKDSTDPFWHQVNLFYIQLDGLENGWRYAIERSRKKKEIDISHVDFLWMNSLSDLRDLEMKFNFTKDVQPVGKPLAISLLKLIPNSNKEFVVAHASAGYYNEMLRLQKRYNFSYHLNTTNTSGLIPGRAIEFTSYPGTLHSQDDFYQISGAKPFIVSGAAIKIYNQNLWDEVDQNQPMVGVRVMTANRLAQSAKHWSELMNSFSSGTGNKQWLVIEPNSTMEIWTVEQIPGKSKMLNITDIVHQQGYWPSFGLPFDEELSNLVGYKTAGKDIVDFFKSTEKILREGQVNIVDRGSLVSFMRGPDLTKIGRSDIVGDEPTSSAYHDYLNISNEIDGLLKEVSGKENSRHSKDEGTMENKLLVGNKPLAFYTSPESITEDQNDKLKDIPIVQNPGILHKEMNGNIDLKISSGGPTFTAYAGPPYNNEGQFAIEPFQWSKTLFNDICHQGQPDVWDFEPVETDWVWSQASEVNDIEK</sequence>
<evidence type="ECO:0000256" key="7">
    <source>
        <dbReference type="RuleBase" id="RU364138"/>
    </source>
</evidence>
<dbReference type="EMBL" id="JBFDAA010000001">
    <property type="protein sequence ID" value="KAL1140269.1"/>
    <property type="molecule type" value="Genomic_DNA"/>
</dbReference>
<keyword evidence="8" id="KW-0812">Transmembrane</keyword>
<proteinExistence type="inferred from homology"/>
<accession>A0ABD0YYJ3</accession>
<reference evidence="9 10" key="1">
    <citation type="submission" date="2024-07" db="EMBL/GenBank/DDBJ databases">
        <title>Chromosome-level genome assembly of the water stick insect Ranatra chinensis (Heteroptera: Nepidae).</title>
        <authorList>
            <person name="Liu X."/>
        </authorList>
    </citation>
    <scope>NUCLEOTIDE SEQUENCE [LARGE SCALE GENOMIC DNA]</scope>
    <source>
        <strain evidence="9">Cailab_2021Rc</strain>
        <tissue evidence="9">Muscle</tissue>
    </source>
</reference>
<dbReference type="Pfam" id="PF04916">
    <property type="entry name" value="Phospholip_B"/>
    <property type="match status" value="2"/>
</dbReference>
<evidence type="ECO:0000256" key="4">
    <source>
        <dbReference type="ARBA" id="ARBA00022963"/>
    </source>
</evidence>
<dbReference type="InterPro" id="IPR007000">
    <property type="entry name" value="PLipase_B-like"/>
</dbReference>
<evidence type="ECO:0000256" key="8">
    <source>
        <dbReference type="SAM" id="Phobius"/>
    </source>
</evidence>
<evidence type="ECO:0000313" key="10">
    <source>
        <dbReference type="Proteomes" id="UP001558652"/>
    </source>
</evidence>
<keyword evidence="10" id="KW-1185">Reference proteome</keyword>
<evidence type="ECO:0000256" key="1">
    <source>
        <dbReference type="ARBA" id="ARBA00007835"/>
    </source>
</evidence>
<gene>
    <name evidence="9" type="ORF">AAG570_000201</name>
</gene>